<evidence type="ECO:0000259" key="1">
    <source>
        <dbReference type="PROSITE" id="PS50943"/>
    </source>
</evidence>
<gene>
    <name evidence="2" type="ORF">SAMN04488579_11778</name>
</gene>
<protein>
    <recommendedName>
        <fullName evidence="1">HTH cro/C1-type domain-containing protein</fullName>
    </recommendedName>
</protein>
<proteinExistence type="predicted"/>
<name>A0A1H3HHB1_EUBBA</name>
<accession>A0A1H3HHB1</accession>
<organism evidence="2 3">
    <name type="scientific">Eubacterium barkeri</name>
    <name type="common">Clostridium barkeri</name>
    <dbReference type="NCBI Taxonomy" id="1528"/>
    <lineage>
        <taxon>Bacteria</taxon>
        <taxon>Bacillati</taxon>
        <taxon>Bacillota</taxon>
        <taxon>Clostridia</taxon>
        <taxon>Eubacteriales</taxon>
        <taxon>Eubacteriaceae</taxon>
        <taxon>Eubacterium</taxon>
    </lineage>
</organism>
<evidence type="ECO:0000313" key="3">
    <source>
        <dbReference type="Proteomes" id="UP000199652"/>
    </source>
</evidence>
<reference evidence="3" key="1">
    <citation type="submission" date="2016-10" db="EMBL/GenBank/DDBJ databases">
        <authorList>
            <person name="Varghese N."/>
            <person name="Submissions S."/>
        </authorList>
    </citation>
    <scope>NUCLEOTIDE SEQUENCE [LARGE SCALE GENOMIC DNA]</scope>
    <source>
        <strain evidence="3">VPI 5359</strain>
    </source>
</reference>
<dbReference type="AlphaFoldDB" id="A0A1H3HHB1"/>
<dbReference type="Pfam" id="PF01381">
    <property type="entry name" value="HTH_3"/>
    <property type="match status" value="1"/>
</dbReference>
<dbReference type="Proteomes" id="UP000199652">
    <property type="component" value="Unassembled WGS sequence"/>
</dbReference>
<evidence type="ECO:0000313" key="2">
    <source>
        <dbReference type="EMBL" id="SDY14198.1"/>
    </source>
</evidence>
<dbReference type="STRING" id="1528.SAMN04488579_11778"/>
<dbReference type="RefSeq" id="WP_090246125.1">
    <property type="nucleotide sequence ID" value="NZ_FNOU01000017.1"/>
</dbReference>
<dbReference type="InterPro" id="IPR001387">
    <property type="entry name" value="Cro/C1-type_HTH"/>
</dbReference>
<dbReference type="OrthoDB" id="428540at2"/>
<dbReference type="PROSITE" id="PS50943">
    <property type="entry name" value="HTH_CROC1"/>
    <property type="match status" value="1"/>
</dbReference>
<feature type="domain" description="HTH cro/C1-type" evidence="1">
    <location>
        <begin position="7"/>
        <end position="61"/>
    </location>
</feature>
<dbReference type="SMART" id="SM00530">
    <property type="entry name" value="HTH_XRE"/>
    <property type="match status" value="1"/>
</dbReference>
<dbReference type="InterPro" id="IPR010982">
    <property type="entry name" value="Lambda_DNA-bd_dom_sf"/>
</dbReference>
<dbReference type="EMBL" id="FNOU01000017">
    <property type="protein sequence ID" value="SDY14198.1"/>
    <property type="molecule type" value="Genomic_DNA"/>
</dbReference>
<dbReference type="GO" id="GO:0003677">
    <property type="term" value="F:DNA binding"/>
    <property type="evidence" value="ECO:0007669"/>
    <property type="project" value="InterPro"/>
</dbReference>
<keyword evidence="3" id="KW-1185">Reference proteome</keyword>
<dbReference type="SUPFAM" id="SSF47413">
    <property type="entry name" value="lambda repressor-like DNA-binding domains"/>
    <property type="match status" value="1"/>
</dbReference>
<sequence length="68" mass="7672">MLNTKKIKGRMVELGMTQKDLATEMSLAIPTVNQKINGIRPMSLDEAEVVATVLKIDSRKFGEYFFSH</sequence>
<dbReference type="Gene3D" id="1.10.260.40">
    <property type="entry name" value="lambda repressor-like DNA-binding domains"/>
    <property type="match status" value="1"/>
</dbReference>
<dbReference type="CDD" id="cd00093">
    <property type="entry name" value="HTH_XRE"/>
    <property type="match status" value="1"/>
</dbReference>